<dbReference type="GO" id="GO:0015941">
    <property type="term" value="P:pantothenate catabolic process"/>
    <property type="evidence" value="ECO:0007669"/>
    <property type="project" value="InterPro"/>
</dbReference>
<feature type="domain" description="Flavoprotein" evidence="5">
    <location>
        <begin position="5"/>
        <end position="178"/>
    </location>
</feature>
<comment type="catalytic activity">
    <reaction evidence="3 4">
        <text>(R)-4'-phosphopantothenate + L-cysteine + CTP = N-[(R)-4-phosphopantothenoyl]-L-cysteine + CMP + diphosphate + H(+)</text>
        <dbReference type="Rhea" id="RHEA:19397"/>
        <dbReference type="ChEBI" id="CHEBI:10986"/>
        <dbReference type="ChEBI" id="CHEBI:15378"/>
        <dbReference type="ChEBI" id="CHEBI:33019"/>
        <dbReference type="ChEBI" id="CHEBI:35235"/>
        <dbReference type="ChEBI" id="CHEBI:37563"/>
        <dbReference type="ChEBI" id="CHEBI:59458"/>
        <dbReference type="ChEBI" id="CHEBI:60377"/>
        <dbReference type="EC" id="6.3.2.5"/>
    </reaction>
</comment>
<keyword evidence="1 3" id="KW-0210">Decarboxylase</keyword>
<feature type="binding site" evidence="3">
    <location>
        <position position="289"/>
    </location>
    <ligand>
        <name>CTP</name>
        <dbReference type="ChEBI" id="CHEBI:37563"/>
    </ligand>
</feature>
<keyword evidence="2 3" id="KW-0456">Lyase</keyword>
<dbReference type="GO" id="GO:0071513">
    <property type="term" value="C:phosphopantothenoylcysteine decarboxylase complex"/>
    <property type="evidence" value="ECO:0007669"/>
    <property type="project" value="TreeGrafter"/>
</dbReference>
<dbReference type="PANTHER" id="PTHR14359">
    <property type="entry name" value="HOMO-OLIGOMERIC FLAVIN CONTAINING CYS DECARBOXYLASE FAMILY"/>
    <property type="match status" value="1"/>
</dbReference>
<comment type="caution">
    <text evidence="3">Lacks conserved residue(s) required for the propagation of feature annotation.</text>
</comment>
<keyword evidence="3" id="KW-0511">Multifunctional enzyme</keyword>
<dbReference type="UniPathway" id="UPA00241">
    <property type="reaction ID" value="UER00353"/>
</dbReference>
<comment type="cofactor">
    <cofactor evidence="3">
        <name>Mg(2+)</name>
        <dbReference type="ChEBI" id="CHEBI:18420"/>
    </cofactor>
</comment>
<keyword evidence="3" id="KW-0460">Magnesium</keyword>
<dbReference type="Pfam" id="PF02441">
    <property type="entry name" value="Flavoprotein"/>
    <property type="match status" value="1"/>
</dbReference>
<name>A0A315ZDL6_SEDFL</name>
<dbReference type="InterPro" id="IPR007085">
    <property type="entry name" value="DNA/pantothenate-metab_flavo_C"/>
</dbReference>
<evidence type="ECO:0000256" key="4">
    <source>
        <dbReference type="RuleBase" id="RU364078"/>
    </source>
</evidence>
<dbReference type="InterPro" id="IPR003382">
    <property type="entry name" value="Flavoprotein"/>
</dbReference>
<evidence type="ECO:0000259" key="5">
    <source>
        <dbReference type="Pfam" id="PF02441"/>
    </source>
</evidence>
<feature type="domain" description="DNA/pantothenate metabolism flavoprotein C-terminal" evidence="6">
    <location>
        <begin position="185"/>
        <end position="394"/>
    </location>
</feature>
<evidence type="ECO:0000259" key="6">
    <source>
        <dbReference type="Pfam" id="PF04127"/>
    </source>
</evidence>
<dbReference type="SUPFAM" id="SSF52507">
    <property type="entry name" value="Homo-oligomeric flavin-containing Cys decarboxylases, HFCD"/>
    <property type="match status" value="1"/>
</dbReference>
<comment type="function">
    <text evidence="4">Catalyzes two steps in the biosynthesis of coenzyme A. In the first step cysteine is conjugated to 4'-phosphopantothenate to form 4-phosphopantothenoylcysteine, in the latter compound is decarboxylated to form 4'-phosphopantotheine.</text>
</comment>
<dbReference type="GO" id="GO:0046872">
    <property type="term" value="F:metal ion binding"/>
    <property type="evidence" value="ECO:0007669"/>
    <property type="project" value="UniProtKB-KW"/>
</dbReference>
<dbReference type="Gene3D" id="3.40.50.1950">
    <property type="entry name" value="Flavin prenyltransferase-like"/>
    <property type="match status" value="1"/>
</dbReference>
<dbReference type="GO" id="GO:0015937">
    <property type="term" value="P:coenzyme A biosynthetic process"/>
    <property type="evidence" value="ECO:0007669"/>
    <property type="project" value="UniProtKB-UniRule"/>
</dbReference>
<dbReference type="GO" id="GO:0004633">
    <property type="term" value="F:phosphopantothenoylcysteine decarboxylase activity"/>
    <property type="evidence" value="ECO:0007669"/>
    <property type="project" value="UniProtKB-UniRule"/>
</dbReference>
<comment type="similarity">
    <text evidence="3 4">In the N-terminal section; belongs to the HFCD (homo-oligomeric flavin containing Cys decarboxylase) superfamily.</text>
</comment>
<dbReference type="Gene3D" id="3.40.50.10300">
    <property type="entry name" value="CoaB-like"/>
    <property type="match status" value="1"/>
</dbReference>
<dbReference type="NCBIfam" id="TIGR00521">
    <property type="entry name" value="coaBC_dfp"/>
    <property type="match status" value="1"/>
</dbReference>
<comment type="function">
    <text evidence="3">Catalyzes two sequential steps in the biosynthesis of coenzyme A. In the first step cysteine is conjugated to 4'-phosphopantothenate to form 4-phosphopantothenoylcysteine. In the second step the latter compound is decarboxylated to form 4'-phosphopantotheine.</text>
</comment>
<organism evidence="7 8">
    <name type="scientific">Sediminitomix flava</name>
    <dbReference type="NCBI Taxonomy" id="379075"/>
    <lineage>
        <taxon>Bacteria</taxon>
        <taxon>Pseudomonadati</taxon>
        <taxon>Bacteroidota</taxon>
        <taxon>Cytophagia</taxon>
        <taxon>Cytophagales</taxon>
        <taxon>Flammeovirgaceae</taxon>
        <taxon>Sediminitomix</taxon>
    </lineage>
</organism>
<sequence length="398" mass="43283">MLKGKKILLGVTGSIAAYKAALLVRLLKKEGAEVQVLITEAAKEFITPLTLSTLSENPVLSDFTKGKTGEWNSHVKLGLWADLMVIAPASAQTMAKMTSGLCDNLLTAVYLSARCPVMVAPAMDLDMYLHPSTTRNINTLVEYGHHIIEAEEGELASGLVGKGRMAEPEHILTHIQDFFRPKGALKGKKVVLTAGPTKEFIDPVRYLTNASSGKMGYAIAQEFINAGAEVTLISGPVELTPPAQLGQFVAVNTAEEMYEQTKKYFLESDIAVFTAAVADYSPEVAEEQKIKKTGDTMSLQLRKTKDIAKEMGILKKPHQITIGFALETNDELENASAKLEKKNFDFVVLNSLQDKGAGFGHDTNKITIVETEGKTTFGLKSKKEVAKDIVNHLISKLS</sequence>
<dbReference type="AlphaFoldDB" id="A0A315ZDL6"/>
<reference evidence="7 8" key="1">
    <citation type="submission" date="2018-03" db="EMBL/GenBank/DDBJ databases">
        <title>Genomic Encyclopedia of Archaeal and Bacterial Type Strains, Phase II (KMG-II): from individual species to whole genera.</title>
        <authorList>
            <person name="Goeker M."/>
        </authorList>
    </citation>
    <scope>NUCLEOTIDE SEQUENCE [LARGE SCALE GENOMIC DNA]</scope>
    <source>
        <strain evidence="7 8">DSM 28229</strain>
    </source>
</reference>
<keyword evidence="3 4" id="KW-0288">FMN</keyword>
<feature type="region of interest" description="Phosphopantothenate--cysteine ligase" evidence="3">
    <location>
        <begin position="190"/>
        <end position="398"/>
    </location>
</feature>
<dbReference type="SUPFAM" id="SSF102645">
    <property type="entry name" value="CoaB-like"/>
    <property type="match status" value="1"/>
</dbReference>
<dbReference type="InterPro" id="IPR036551">
    <property type="entry name" value="Flavin_trans-like"/>
</dbReference>
<dbReference type="InterPro" id="IPR035929">
    <property type="entry name" value="CoaB-like_sf"/>
</dbReference>
<dbReference type="RefSeq" id="WP_109616937.1">
    <property type="nucleotide sequence ID" value="NZ_QGDO01000002.1"/>
</dbReference>
<evidence type="ECO:0000313" key="7">
    <source>
        <dbReference type="EMBL" id="PWJ42814.1"/>
    </source>
</evidence>
<accession>A0A315ZDL6</accession>
<feature type="binding site" evidence="3">
    <location>
        <position position="338"/>
    </location>
    <ligand>
        <name>CTP</name>
        <dbReference type="ChEBI" id="CHEBI:37563"/>
    </ligand>
</feature>
<feature type="binding site" evidence="3">
    <location>
        <position position="324"/>
    </location>
    <ligand>
        <name>CTP</name>
        <dbReference type="ChEBI" id="CHEBI:37563"/>
    </ligand>
</feature>
<evidence type="ECO:0000256" key="2">
    <source>
        <dbReference type="ARBA" id="ARBA00023239"/>
    </source>
</evidence>
<evidence type="ECO:0000256" key="1">
    <source>
        <dbReference type="ARBA" id="ARBA00022793"/>
    </source>
</evidence>
<evidence type="ECO:0000256" key="3">
    <source>
        <dbReference type="HAMAP-Rule" id="MF_02225"/>
    </source>
</evidence>
<dbReference type="GO" id="GO:0004632">
    <property type="term" value="F:phosphopantothenate--cysteine ligase activity"/>
    <property type="evidence" value="ECO:0007669"/>
    <property type="project" value="UniProtKB-UniRule"/>
</dbReference>
<comment type="pathway">
    <text evidence="3 4">Cofactor biosynthesis; coenzyme A biosynthesis; CoA from (R)-pantothenate: step 2/5.</text>
</comment>
<keyword evidence="8" id="KW-1185">Reference proteome</keyword>
<dbReference type="Pfam" id="PF04127">
    <property type="entry name" value="DFP"/>
    <property type="match status" value="1"/>
</dbReference>
<comment type="caution">
    <text evidence="7">The sequence shown here is derived from an EMBL/GenBank/DDBJ whole genome shotgun (WGS) entry which is preliminary data.</text>
</comment>
<dbReference type="Proteomes" id="UP000245535">
    <property type="component" value="Unassembled WGS sequence"/>
</dbReference>
<proteinExistence type="inferred from homology"/>
<dbReference type="InterPro" id="IPR005252">
    <property type="entry name" value="CoaBC"/>
</dbReference>
<dbReference type="EMBL" id="QGDO01000002">
    <property type="protein sequence ID" value="PWJ42814.1"/>
    <property type="molecule type" value="Genomic_DNA"/>
</dbReference>
<comment type="pathway">
    <text evidence="3 4">Cofactor biosynthesis; coenzyme A biosynthesis; CoA from (R)-pantothenate: step 3/5.</text>
</comment>
<dbReference type="PANTHER" id="PTHR14359:SF6">
    <property type="entry name" value="PHOSPHOPANTOTHENOYLCYSTEINE DECARBOXYLASE"/>
    <property type="match status" value="1"/>
</dbReference>
<keyword evidence="3 4" id="KW-0436">Ligase</keyword>
<feature type="region of interest" description="Phosphopantothenoylcysteine decarboxylase" evidence="3">
    <location>
        <begin position="1"/>
        <end position="189"/>
    </location>
</feature>
<dbReference type="OrthoDB" id="9802554at2"/>
<gene>
    <name evidence="3" type="primary">coaBC</name>
    <name evidence="7" type="ORF">BC781_102360</name>
</gene>
<dbReference type="EC" id="6.3.2.5" evidence="3"/>
<dbReference type="EC" id="4.1.1.36" evidence="3"/>
<dbReference type="HAMAP" id="MF_02225">
    <property type="entry name" value="CoaBC"/>
    <property type="match status" value="1"/>
</dbReference>
<comment type="catalytic activity">
    <reaction evidence="3 4">
        <text>N-[(R)-4-phosphopantothenoyl]-L-cysteine + H(+) = (R)-4'-phosphopantetheine + CO2</text>
        <dbReference type="Rhea" id="RHEA:16793"/>
        <dbReference type="ChEBI" id="CHEBI:15378"/>
        <dbReference type="ChEBI" id="CHEBI:16526"/>
        <dbReference type="ChEBI" id="CHEBI:59458"/>
        <dbReference type="ChEBI" id="CHEBI:61723"/>
        <dbReference type="EC" id="4.1.1.36"/>
    </reaction>
</comment>
<comment type="similarity">
    <text evidence="3 4">In the C-terminal section; belongs to the PPC synthetase family.</text>
</comment>
<keyword evidence="3" id="KW-0479">Metal-binding</keyword>
<keyword evidence="3 4" id="KW-0285">Flavoprotein</keyword>
<feature type="binding site" evidence="3">
    <location>
        <position position="342"/>
    </location>
    <ligand>
        <name>CTP</name>
        <dbReference type="ChEBI" id="CHEBI:37563"/>
    </ligand>
</feature>
<dbReference type="GO" id="GO:0010181">
    <property type="term" value="F:FMN binding"/>
    <property type="evidence" value="ECO:0007669"/>
    <property type="project" value="UniProtKB-UniRule"/>
</dbReference>
<comment type="cofactor">
    <cofactor evidence="3">
        <name>FMN</name>
        <dbReference type="ChEBI" id="CHEBI:58210"/>
    </cofactor>
    <text evidence="3">Binds 1 FMN per subunit.</text>
</comment>
<evidence type="ECO:0000313" key="8">
    <source>
        <dbReference type="Proteomes" id="UP000245535"/>
    </source>
</evidence>
<protein>
    <recommendedName>
        <fullName evidence="3">Coenzyme A biosynthesis bifunctional protein CoaBC</fullName>
    </recommendedName>
    <alternativeName>
        <fullName evidence="3">DNA/pantothenate metabolism flavoprotein</fullName>
    </alternativeName>
    <alternativeName>
        <fullName evidence="3">Phosphopantothenoylcysteine synthetase/decarboxylase</fullName>
        <shortName evidence="3">PPCS-PPCDC</shortName>
    </alternativeName>
    <domain>
        <recommendedName>
            <fullName evidence="3">Phosphopantothenoylcysteine decarboxylase</fullName>
            <shortName evidence="3">PPC decarboxylase</shortName>
            <shortName evidence="3">PPC-DC</shortName>
            <ecNumber evidence="3">4.1.1.36</ecNumber>
        </recommendedName>
        <alternativeName>
            <fullName evidence="3">CoaC</fullName>
        </alternativeName>
    </domain>
    <domain>
        <recommendedName>
            <fullName evidence="3">Phosphopantothenate--cysteine ligase</fullName>
            <ecNumber evidence="3">6.3.2.5</ecNumber>
        </recommendedName>
        <alternativeName>
            <fullName evidence="3">CoaB</fullName>
        </alternativeName>
        <alternativeName>
            <fullName evidence="3">Phosphopantothenoylcysteine synthetase</fullName>
            <shortName evidence="3">PPC synthetase</shortName>
            <shortName evidence="3">PPC-S</shortName>
        </alternativeName>
    </domain>
</protein>
<feature type="binding site" evidence="3">
    <location>
        <position position="279"/>
    </location>
    <ligand>
        <name>CTP</name>
        <dbReference type="ChEBI" id="CHEBI:37563"/>
    </ligand>
</feature>